<gene>
    <name evidence="3" type="ORF">RFI_03651</name>
</gene>
<evidence type="ECO:0000256" key="1">
    <source>
        <dbReference type="ARBA" id="ARBA00022737"/>
    </source>
</evidence>
<organism evidence="3 4">
    <name type="scientific">Reticulomyxa filosa</name>
    <dbReference type="NCBI Taxonomy" id="46433"/>
    <lineage>
        <taxon>Eukaryota</taxon>
        <taxon>Sar</taxon>
        <taxon>Rhizaria</taxon>
        <taxon>Retaria</taxon>
        <taxon>Foraminifera</taxon>
        <taxon>Monothalamids</taxon>
        <taxon>Reticulomyxidae</taxon>
        <taxon>Reticulomyxa</taxon>
    </lineage>
</organism>
<keyword evidence="4" id="KW-1185">Reference proteome</keyword>
<dbReference type="Gene3D" id="1.25.40.10">
    <property type="entry name" value="Tetratricopeptide repeat domain"/>
    <property type="match status" value="2"/>
</dbReference>
<dbReference type="InterPro" id="IPR011990">
    <property type="entry name" value="TPR-like_helical_dom_sf"/>
</dbReference>
<dbReference type="InterPro" id="IPR019734">
    <property type="entry name" value="TPR_rpt"/>
</dbReference>
<dbReference type="EMBL" id="ASPP01003381">
    <property type="protein sequence ID" value="ETO33455.1"/>
    <property type="molecule type" value="Genomic_DNA"/>
</dbReference>
<keyword evidence="2" id="KW-0802">TPR repeat</keyword>
<accession>X6P4J9</accession>
<dbReference type="Pfam" id="PF13424">
    <property type="entry name" value="TPR_12"/>
    <property type="match status" value="2"/>
</dbReference>
<keyword evidence="1" id="KW-0677">Repeat</keyword>
<protein>
    <submittedName>
        <fullName evidence="3">Uncharacterized protein</fullName>
    </submittedName>
</protein>
<dbReference type="Proteomes" id="UP000023152">
    <property type="component" value="Unassembled WGS sequence"/>
</dbReference>
<dbReference type="SMART" id="SM00028">
    <property type="entry name" value="TPR"/>
    <property type="match status" value="4"/>
</dbReference>
<dbReference type="SUPFAM" id="SSF48452">
    <property type="entry name" value="TPR-like"/>
    <property type="match status" value="1"/>
</dbReference>
<sequence length="552" mass="64528">MNLLYPLESTNKSLQIFNFLKNKYKSVNYSKNHVNLRLGTFCSFQIFFFEIDILGMSSYKAYVNDEEKVHTILLHDLTMEHLKQQILQATQPKHAENVTMTIVDRSGSCIESDENVIQAFKNDAVNLTVQFQPGFFSLYKISLRKILILNKVYPKLNKVRQPIITKDNAPEALGFKKYWNIKWRKANAEAAKTVEEMLHSNKQGLIVVTYNTLKWKNRNDNHSSIIKLISNEEDDIRDFGEYRMYIIRRKCIVLERVNIDGNVYVIDCKLECKEKVSITIQIFVTKNAIVDEQLKQSISSIPWNTKIHHDIPIQLQDIEDKGYEYENQERFNEAFVYLQEYLQIAIDIFGLNHHYVAIAYNKLGTFYDGNKGEYEKAIDYFSKAQTIISNCFGSNCYFLAKIYENVAFVYEARSYAKAIEYHTKALEIKLAIFGANHVDTSWSYENLGNAHQAKTLYNEAVEDYEIALKIMFEIFGINHTNIDDSYSCFGWRCCNINIANIFWQLGIIFEKLKNDKQARKYFKEAWRAYSIVFGEWSYSTSRAKEKVESLNQ</sequence>
<evidence type="ECO:0000313" key="3">
    <source>
        <dbReference type="EMBL" id="ETO33455.1"/>
    </source>
</evidence>
<dbReference type="OrthoDB" id="1658288at2759"/>
<evidence type="ECO:0000256" key="2">
    <source>
        <dbReference type="ARBA" id="ARBA00022803"/>
    </source>
</evidence>
<dbReference type="PANTHER" id="PTHR45641:SF1">
    <property type="entry name" value="AAA+ ATPASE DOMAIN-CONTAINING PROTEIN"/>
    <property type="match status" value="1"/>
</dbReference>
<evidence type="ECO:0000313" key="4">
    <source>
        <dbReference type="Proteomes" id="UP000023152"/>
    </source>
</evidence>
<proteinExistence type="predicted"/>
<dbReference type="PANTHER" id="PTHR45641">
    <property type="entry name" value="TETRATRICOPEPTIDE REPEAT PROTEIN (AFU_ORTHOLOGUE AFUA_6G03870)"/>
    <property type="match status" value="1"/>
</dbReference>
<name>X6P4J9_RETFI</name>
<reference evidence="3 4" key="1">
    <citation type="journal article" date="2013" name="Curr. Biol.">
        <title>The Genome of the Foraminiferan Reticulomyxa filosa.</title>
        <authorList>
            <person name="Glockner G."/>
            <person name="Hulsmann N."/>
            <person name="Schleicher M."/>
            <person name="Noegel A.A."/>
            <person name="Eichinger L."/>
            <person name="Gallinger C."/>
            <person name="Pawlowski J."/>
            <person name="Sierra R."/>
            <person name="Euteneuer U."/>
            <person name="Pillet L."/>
            <person name="Moustafa A."/>
            <person name="Platzer M."/>
            <person name="Groth M."/>
            <person name="Szafranski K."/>
            <person name="Schliwa M."/>
        </authorList>
    </citation>
    <scope>NUCLEOTIDE SEQUENCE [LARGE SCALE GENOMIC DNA]</scope>
</reference>
<comment type="caution">
    <text evidence="3">The sequence shown here is derived from an EMBL/GenBank/DDBJ whole genome shotgun (WGS) entry which is preliminary data.</text>
</comment>
<dbReference type="AlphaFoldDB" id="X6P4J9"/>